<dbReference type="PANTHER" id="PTHR40446:SF2">
    <property type="entry name" value="N-ACETYLGLUCOSAMINE-1-PHOSPHODIESTER ALPHA-N-ACETYLGLUCOSAMINIDASE"/>
    <property type="match status" value="1"/>
</dbReference>
<name>A0A9X2ADC0_9BACL</name>
<evidence type="ECO:0000256" key="1">
    <source>
        <dbReference type="SAM" id="SignalP"/>
    </source>
</evidence>
<dbReference type="InterPro" id="IPR018711">
    <property type="entry name" value="NAGPA"/>
</dbReference>
<dbReference type="AlphaFoldDB" id="A0A9X2ADC0"/>
<dbReference type="RefSeq" id="WP_241711800.1">
    <property type="nucleotide sequence ID" value="NZ_JALBUF010000001.1"/>
</dbReference>
<dbReference type="Proteomes" id="UP001139263">
    <property type="component" value="Unassembled WGS sequence"/>
</dbReference>
<evidence type="ECO:0000313" key="4">
    <source>
        <dbReference type="Proteomes" id="UP001139263"/>
    </source>
</evidence>
<evidence type="ECO:0000259" key="2">
    <source>
        <dbReference type="Pfam" id="PF09992"/>
    </source>
</evidence>
<dbReference type="PANTHER" id="PTHR40446">
    <property type="entry name" value="N-ACETYLGLUCOSAMINE-1-PHOSPHODIESTER ALPHA-N-ACETYLGLUCOSAMINIDASE"/>
    <property type="match status" value="1"/>
</dbReference>
<protein>
    <recommendedName>
        <fullName evidence="2">Phosphodiester glycosidase domain-containing protein</fullName>
    </recommendedName>
</protein>
<evidence type="ECO:0000313" key="3">
    <source>
        <dbReference type="EMBL" id="MCI0182187.1"/>
    </source>
</evidence>
<accession>A0A9X2ADC0</accession>
<comment type="caution">
    <text evidence="3">The sequence shown here is derived from an EMBL/GenBank/DDBJ whole genome shotgun (WGS) entry which is preliminary data.</text>
</comment>
<keyword evidence="1" id="KW-0732">Signal</keyword>
<reference evidence="3" key="1">
    <citation type="submission" date="2022-03" db="EMBL/GenBank/DDBJ databases">
        <title>Draft Genome Sequence of Firmicute Strain S0AB, a Heterotrophic Iron/Sulfur-Oxidizing Extreme Acidophile.</title>
        <authorList>
            <person name="Vergara E."/>
            <person name="Pakostova E."/>
            <person name="Johnson D.B."/>
            <person name="Holmes D.S."/>
        </authorList>
    </citation>
    <scope>NUCLEOTIDE SEQUENCE</scope>
    <source>
        <strain evidence="3">S0AB</strain>
    </source>
</reference>
<keyword evidence="4" id="KW-1185">Reference proteome</keyword>
<dbReference type="Pfam" id="PF09992">
    <property type="entry name" value="NAGPA"/>
    <property type="match status" value="1"/>
</dbReference>
<feature type="signal peptide" evidence="1">
    <location>
        <begin position="1"/>
        <end position="30"/>
    </location>
</feature>
<proteinExistence type="predicted"/>
<sequence>MTLRHRLKQVALSASTLVLLLSTATSTSYASSSMTQDHIYFNGQLVSSPFGRMAIDPNSHEATTYIPIAYVMAMLLKELHISSTWNGHLWNLHVPTNFTYVPSHIASPHLKNTTTITIDNQPYIHVPSLIGQDPYTHNLTTYVPIYDIEQLLIKLGVPNNWNGSVWSVAPPAHTAEASTLSNSEQTAVTYHQLTVDGVSVASLYVDINNPHVIVKPVIADNHFGQTASLTALAQSVHAIAAVNGTYFDALSTMWPAGSLFVNGQWIHTDGGTLMGFGAGGKVIMTRATESLWMTIGNRRVWPWKINSWHGQPTEISILTRLYGHSTHIANGTAVVVQHGVVTAITYGNTSIPEHGYVVEWGNSPYNQNFLQNVHLGQLVQSNVTVYNQRKQPVNFSGITQAIGAGPMLVNHGQIVLDPASEGFTSTSLIDSQTSRTLIGITQNHTLVLAVLSSATMQQEALIARDMGLIQAMNLDGGASSGIYFHGQSLIAPTRNLATALAVIDQ</sequence>
<gene>
    <name evidence="3" type="ORF">MM817_00443</name>
</gene>
<dbReference type="EMBL" id="JALBUF010000001">
    <property type="protein sequence ID" value="MCI0182187.1"/>
    <property type="molecule type" value="Genomic_DNA"/>
</dbReference>
<feature type="chain" id="PRO_5040970915" description="Phosphodiester glycosidase domain-containing protein" evidence="1">
    <location>
        <begin position="31"/>
        <end position="505"/>
    </location>
</feature>
<feature type="domain" description="Phosphodiester glycosidase" evidence="2">
    <location>
        <begin position="331"/>
        <end position="502"/>
    </location>
</feature>
<organism evidence="3 4">
    <name type="scientific">Sulfoacidibacillus ferrooxidans</name>
    <dbReference type="NCBI Taxonomy" id="2005001"/>
    <lineage>
        <taxon>Bacteria</taxon>
        <taxon>Bacillati</taxon>
        <taxon>Bacillota</taxon>
        <taxon>Bacilli</taxon>
        <taxon>Bacillales</taxon>
        <taxon>Alicyclobacillaceae</taxon>
        <taxon>Sulfoacidibacillus</taxon>
    </lineage>
</organism>